<dbReference type="Pfam" id="PF22799">
    <property type="entry name" value="PIR1-like_C"/>
    <property type="match status" value="1"/>
</dbReference>
<feature type="compositionally biased region" description="Polar residues" evidence="1">
    <location>
        <begin position="213"/>
        <end position="248"/>
    </location>
</feature>
<feature type="region of interest" description="Disordered" evidence="1">
    <location>
        <begin position="143"/>
        <end position="292"/>
    </location>
</feature>
<evidence type="ECO:0000259" key="4">
    <source>
        <dbReference type="Pfam" id="PF22799"/>
    </source>
</evidence>
<evidence type="ECO:0000313" key="6">
    <source>
        <dbReference type="Proteomes" id="UP001305779"/>
    </source>
</evidence>
<feature type="signal peptide" evidence="2">
    <location>
        <begin position="1"/>
        <end position="16"/>
    </location>
</feature>
<evidence type="ECO:0000313" key="5">
    <source>
        <dbReference type="EMBL" id="KAK4495940.1"/>
    </source>
</evidence>
<reference evidence="5 6" key="1">
    <citation type="journal article" date="2023" name="G3 (Bethesda)">
        <title>A chromosome-level genome assembly of Zasmidium syzygii isolated from banana leaves.</title>
        <authorList>
            <person name="van Westerhoven A.C."/>
            <person name="Mehrabi R."/>
            <person name="Talebi R."/>
            <person name="Steentjes M.B.F."/>
            <person name="Corcolon B."/>
            <person name="Chong P.A."/>
            <person name="Kema G.H.J."/>
            <person name="Seidl M.F."/>
        </authorList>
    </citation>
    <scope>NUCLEOTIDE SEQUENCE [LARGE SCALE GENOMIC DNA]</scope>
    <source>
        <strain evidence="5 6">P124</strain>
    </source>
</reference>
<feature type="compositionally biased region" description="Polar residues" evidence="1">
    <location>
        <begin position="279"/>
        <end position="292"/>
    </location>
</feature>
<evidence type="ECO:0000259" key="3">
    <source>
        <dbReference type="Pfam" id="PF09792"/>
    </source>
</evidence>
<dbReference type="PANTHER" id="PTHR39613">
    <property type="entry name" value="ANCHORED CELL WALL PROTEIN, PUTATIVE (AFU_ORTHOLOGUE AFUA_4G08960)-RELATED"/>
    <property type="match status" value="1"/>
</dbReference>
<protein>
    <recommendedName>
        <fullName evidence="7">Ubiquitin 3 binding protein But2 C-terminal domain-containing protein</fullName>
    </recommendedName>
</protein>
<feature type="domain" description="Ubiquitin 3 binding protein But2 C-terminal" evidence="3">
    <location>
        <begin position="300"/>
        <end position="440"/>
    </location>
</feature>
<dbReference type="PANTHER" id="PTHR39613:SF1">
    <property type="entry name" value="ANCHORED CELL WALL PROTEIN, PUTATIVE (AFU_ORTHOLOGUE AFUA_4G08960)-RELATED"/>
    <property type="match status" value="1"/>
</dbReference>
<evidence type="ECO:0008006" key="7">
    <source>
        <dbReference type="Google" id="ProtNLM"/>
    </source>
</evidence>
<dbReference type="EMBL" id="JAXOVC010000011">
    <property type="protein sequence ID" value="KAK4495940.1"/>
    <property type="molecule type" value="Genomic_DNA"/>
</dbReference>
<comment type="caution">
    <text evidence="5">The sequence shown here is derived from an EMBL/GenBank/DDBJ whole genome shotgun (WGS) entry which is preliminary data.</text>
</comment>
<keyword evidence="2" id="KW-0732">Signal</keyword>
<evidence type="ECO:0000256" key="2">
    <source>
        <dbReference type="SAM" id="SignalP"/>
    </source>
</evidence>
<feature type="chain" id="PRO_5046619805" description="Ubiquitin 3 binding protein But2 C-terminal domain-containing protein" evidence="2">
    <location>
        <begin position="17"/>
        <end position="450"/>
    </location>
</feature>
<proteinExistence type="predicted"/>
<feature type="compositionally biased region" description="Low complexity" evidence="1">
    <location>
        <begin position="250"/>
        <end position="278"/>
    </location>
</feature>
<gene>
    <name evidence="5" type="ORF">PRZ48_013208</name>
</gene>
<accession>A0ABR0E3U5</accession>
<keyword evidence="6" id="KW-1185">Reference proteome</keyword>
<feature type="compositionally biased region" description="Low complexity" evidence="1">
    <location>
        <begin position="149"/>
        <end position="212"/>
    </location>
</feature>
<sequence length="450" mass="45711">MKAFIGAAGLAVGASAAILPRDQCCFQITASGGQSGTVGQLSDGQNRIGGSNPAGTYCLNNGGLTDSQGRGCILTPPTTQFQCDVGATPTTGFSVGSNGQIEYNGSDQFYACPASDSEYNIYTTPVSGQDKCVKVTLSSGGKCAGSGSGSSSAPASSAPAQSQPAPSPSSAPAQSQPSAPAYSSPAQSQPSAPAYSSPPAESSPAQSKPSAPTVTSTVESTVYHTTYSQAPSSEQQPPAYSSKQQPPAYSSKQQTTPAQTQPTAPAETQPAPSSEAPSGTQPASSAQGSACQTSLTGAYQTPHLIVPVSSSQPDTSYGTQYNATIKSDECTVFSFDIPQSYSGKSCSTVFLFPEQSQLETSSYSFSGSGNLVFSDLSKAISQDVTWNSLPSKKSQLGSVGVSPGNSYAISTESCAAGTTQSIEVCGTGDLSLEFFEDWNPSPIGVFITSC</sequence>
<evidence type="ECO:0000256" key="1">
    <source>
        <dbReference type="SAM" id="MobiDB-lite"/>
    </source>
</evidence>
<dbReference type="InterPro" id="IPR018620">
    <property type="entry name" value="Ubiquitin3-bd_protein_But2_C"/>
</dbReference>
<dbReference type="Proteomes" id="UP001305779">
    <property type="component" value="Unassembled WGS sequence"/>
</dbReference>
<dbReference type="InterPro" id="IPR054508">
    <property type="entry name" value="PIR1-like_C"/>
</dbReference>
<dbReference type="Pfam" id="PF09792">
    <property type="entry name" value="But2"/>
    <property type="match status" value="1"/>
</dbReference>
<feature type="domain" description="Cell wall mannoprotein PIR1-like C-terminal" evidence="4">
    <location>
        <begin position="62"/>
        <end position="135"/>
    </location>
</feature>
<name>A0ABR0E3U5_ZASCE</name>
<organism evidence="5 6">
    <name type="scientific">Zasmidium cellare</name>
    <name type="common">Wine cellar mold</name>
    <name type="synonym">Racodium cellare</name>
    <dbReference type="NCBI Taxonomy" id="395010"/>
    <lineage>
        <taxon>Eukaryota</taxon>
        <taxon>Fungi</taxon>
        <taxon>Dikarya</taxon>
        <taxon>Ascomycota</taxon>
        <taxon>Pezizomycotina</taxon>
        <taxon>Dothideomycetes</taxon>
        <taxon>Dothideomycetidae</taxon>
        <taxon>Mycosphaerellales</taxon>
        <taxon>Mycosphaerellaceae</taxon>
        <taxon>Zasmidium</taxon>
    </lineage>
</organism>